<dbReference type="AlphaFoldDB" id="A0A9N7H3V7"/>
<keyword evidence="1" id="KW-0812">Transmembrane</keyword>
<dbReference type="KEGG" id="kna:B0W47_17810"/>
<proteinExistence type="predicted"/>
<dbReference type="EMBL" id="CP019881">
    <property type="protein sequence ID" value="AQU89403.1"/>
    <property type="molecule type" value="Genomic_DNA"/>
</dbReference>
<keyword evidence="5" id="KW-1185">Reference proteome</keyword>
<feature type="transmembrane region" description="Helical" evidence="1">
    <location>
        <begin position="6"/>
        <end position="28"/>
    </location>
</feature>
<keyword evidence="1" id="KW-1133">Transmembrane helix</keyword>
<evidence type="ECO:0000313" key="2">
    <source>
        <dbReference type="EMBL" id="AQU89403.1"/>
    </source>
</evidence>
<keyword evidence="2" id="KW-0614">Plasmid</keyword>
<dbReference type="Proteomes" id="UP000247512">
    <property type="component" value="Unassembled WGS sequence"/>
</dbReference>
<organism evidence="2 4">
    <name type="scientific">Komagataeibacter nataicola</name>
    <dbReference type="NCBI Taxonomy" id="265960"/>
    <lineage>
        <taxon>Bacteria</taxon>
        <taxon>Pseudomonadati</taxon>
        <taxon>Pseudomonadota</taxon>
        <taxon>Alphaproteobacteria</taxon>
        <taxon>Acetobacterales</taxon>
        <taxon>Acetobacteraceae</taxon>
        <taxon>Komagataeibacter</taxon>
    </lineage>
</organism>
<dbReference type="EMBL" id="NIRT01000053">
    <property type="protein sequence ID" value="PYD64949.1"/>
    <property type="molecule type" value="Genomic_DNA"/>
</dbReference>
<evidence type="ECO:0008006" key="6">
    <source>
        <dbReference type="Google" id="ProtNLM"/>
    </source>
</evidence>
<name>A0A9N7H3V7_9PROT</name>
<reference evidence="2 4" key="1">
    <citation type="submission" date="2017-02" db="EMBL/GenBank/DDBJ databases">
        <title>zhang.</title>
        <authorList>
            <person name="Zhang H."/>
        </authorList>
    </citation>
    <scope>NUCLEOTIDE SEQUENCE [LARGE SCALE GENOMIC DNA]</scope>
    <source>
        <strain evidence="2 4">RZS01</strain>
        <plasmid evidence="2">pKNA06</plasmid>
        <plasmid evidence="4">pkna06</plasmid>
    </source>
</reference>
<protein>
    <recommendedName>
        <fullName evidence="6">Helix-turn-helix domain-containing protein</fullName>
    </recommendedName>
</protein>
<evidence type="ECO:0000313" key="4">
    <source>
        <dbReference type="Proteomes" id="UP000189683"/>
    </source>
</evidence>
<geneLocation type="plasmid" evidence="4">
    <name>pkna06</name>
</geneLocation>
<geneLocation type="plasmid" evidence="2">
    <name>pKNA06</name>
</geneLocation>
<keyword evidence="1" id="KW-0472">Membrane</keyword>
<accession>A0A9N7H3V7</accession>
<evidence type="ECO:0000313" key="3">
    <source>
        <dbReference type="EMBL" id="PYD64949.1"/>
    </source>
</evidence>
<gene>
    <name evidence="2" type="ORF">B0W47_17810</name>
    <name evidence="3" type="ORF">CDI09_16265</name>
</gene>
<evidence type="ECO:0000256" key="1">
    <source>
        <dbReference type="SAM" id="Phobius"/>
    </source>
</evidence>
<dbReference type="Proteomes" id="UP000189683">
    <property type="component" value="Plasmid pKNA06"/>
</dbReference>
<sequence length="117" mass="12906">MGPREVTHWLNAALIALASLGFYGIVLIRMSEQRTPRRLPESAENLVTEFGFMRLSKVAEALGVSRTILSSEIKAGRLPARYAGRACLIARPDLVKWLDALPAEQPFQGKAKLATMK</sequence>
<reference evidence="3 5" key="2">
    <citation type="submission" date="2017-06" db="EMBL/GenBank/DDBJ databases">
        <title>A draft genome sequence of Komagataeibacter nataicola LMG 1536.</title>
        <authorList>
            <person name="Skraban J."/>
            <person name="Cleenwerck I."/>
            <person name="Vandamme P."/>
            <person name="Trcek J."/>
        </authorList>
    </citation>
    <scope>NUCLEOTIDE SEQUENCE [LARGE SCALE GENOMIC DNA]</scope>
    <source>
        <strain evidence="3 5">LMG 1536</strain>
    </source>
</reference>
<evidence type="ECO:0000313" key="5">
    <source>
        <dbReference type="Proteomes" id="UP000247512"/>
    </source>
</evidence>
<dbReference type="RefSeq" id="WP_078528742.1">
    <property type="nucleotide sequence ID" value="NZ_CP019881.1"/>
</dbReference>